<sequence>MSVEQLIGDLLAELTGVSPDESLNENERLPQNKALFELDQDVFHPDYVANNLRFGVLEEH</sequence>
<name>A0A423IHD3_9PSED</name>
<evidence type="ECO:0000313" key="2">
    <source>
        <dbReference type="Proteomes" id="UP000285636"/>
    </source>
</evidence>
<dbReference type="AlphaFoldDB" id="A0A423IHD3"/>
<gene>
    <name evidence="1" type="ORF">BK660_04090</name>
</gene>
<proteinExistence type="predicted"/>
<comment type="caution">
    <text evidence="1">The sequence shown here is derived from an EMBL/GenBank/DDBJ whole genome shotgun (WGS) entry which is preliminary data.</text>
</comment>
<dbReference type="Proteomes" id="UP000285636">
    <property type="component" value="Unassembled WGS sequence"/>
</dbReference>
<organism evidence="1 2">
    <name type="scientific">Pseudomonas brassicacearum</name>
    <dbReference type="NCBI Taxonomy" id="930166"/>
    <lineage>
        <taxon>Bacteria</taxon>
        <taxon>Pseudomonadati</taxon>
        <taxon>Pseudomonadota</taxon>
        <taxon>Gammaproteobacteria</taxon>
        <taxon>Pseudomonadales</taxon>
        <taxon>Pseudomonadaceae</taxon>
        <taxon>Pseudomonas</taxon>
    </lineage>
</organism>
<accession>A0A423IHD3</accession>
<dbReference type="RefSeq" id="WP_123432226.1">
    <property type="nucleotide sequence ID" value="NZ_MOBK01000001.1"/>
</dbReference>
<reference evidence="1 2" key="1">
    <citation type="submission" date="2016-10" db="EMBL/GenBank/DDBJ databases">
        <title>Comparative genome analysis of multiple Pseudomonas spp. focuses on biocontrol and plant growth promoting traits.</title>
        <authorList>
            <person name="Tao X.-Y."/>
            <person name="Taylor C.G."/>
        </authorList>
    </citation>
    <scope>NUCLEOTIDE SEQUENCE [LARGE SCALE GENOMIC DNA]</scope>
    <source>
        <strain evidence="1 2">38D7</strain>
    </source>
</reference>
<dbReference type="EMBL" id="MOBK01000001">
    <property type="protein sequence ID" value="RON24857.1"/>
    <property type="molecule type" value="Genomic_DNA"/>
</dbReference>
<protein>
    <submittedName>
        <fullName evidence="1">Uncharacterized protein</fullName>
    </submittedName>
</protein>
<evidence type="ECO:0000313" key="1">
    <source>
        <dbReference type="EMBL" id="RON24857.1"/>
    </source>
</evidence>